<dbReference type="InterPro" id="IPR028624">
    <property type="entry name" value="Tscrpt_elong_fac_GreA/B"/>
</dbReference>
<keyword evidence="13" id="KW-0251">Elongation factor</keyword>
<keyword evidence="5 9" id="KW-0238">DNA-binding</keyword>
<reference evidence="13" key="2">
    <citation type="journal article" date="2021" name="PeerJ">
        <title>Extensive microbial diversity within the chicken gut microbiome revealed by metagenomics and culture.</title>
        <authorList>
            <person name="Gilroy R."/>
            <person name="Ravi A."/>
            <person name="Getino M."/>
            <person name="Pursley I."/>
            <person name="Horton D.L."/>
            <person name="Alikhan N.F."/>
            <person name="Baker D."/>
            <person name="Gharbi K."/>
            <person name="Hall N."/>
            <person name="Watson M."/>
            <person name="Adriaenssens E.M."/>
            <person name="Foster-Nyarko E."/>
            <person name="Jarju S."/>
            <person name="Secka A."/>
            <person name="Antonio M."/>
            <person name="Oren A."/>
            <person name="Chaudhuri R.R."/>
            <person name="La Ragione R."/>
            <person name="Hildebrand F."/>
            <person name="Pallen M.J."/>
        </authorList>
    </citation>
    <scope>NUCLEOTIDE SEQUENCE</scope>
    <source>
        <strain evidence="13">ChiHcec3-11533</strain>
    </source>
</reference>
<dbReference type="Proteomes" id="UP000824072">
    <property type="component" value="Unassembled WGS sequence"/>
</dbReference>
<dbReference type="PIRSF" id="PIRSF006092">
    <property type="entry name" value="GreA_GreB"/>
    <property type="match status" value="1"/>
</dbReference>
<evidence type="ECO:0000256" key="8">
    <source>
        <dbReference type="ARBA" id="ARBA00030776"/>
    </source>
</evidence>
<dbReference type="Pfam" id="PF01272">
    <property type="entry name" value="GreA_GreB"/>
    <property type="match status" value="1"/>
</dbReference>
<sequence>MNEAEGRILTMTDKRNLEKELEELRQQKLQVAEEIKIARGHGDLSENAEYDEAKNAEARVYGRLMEVENTLKTAIFVDDSKLSTDVVAVGTVVKVYDMDMEEEETYTLVGFTESDPAKLFISGESPIGKALLGARVGDVVEAQTPGGAIQMKILEIRHR</sequence>
<evidence type="ECO:0000259" key="11">
    <source>
        <dbReference type="Pfam" id="PF01272"/>
    </source>
</evidence>
<dbReference type="InterPro" id="IPR022691">
    <property type="entry name" value="Tscrpt_elong_fac_GreA/B_N"/>
</dbReference>
<organism evidence="13 14">
    <name type="scientific">Candidatus Pullichristensenella excrementigallinarum</name>
    <dbReference type="NCBI Taxonomy" id="2840907"/>
    <lineage>
        <taxon>Bacteria</taxon>
        <taxon>Bacillati</taxon>
        <taxon>Bacillota</taxon>
        <taxon>Clostridia</taxon>
        <taxon>Candidatus Pullichristensenella</taxon>
    </lineage>
</organism>
<dbReference type="PANTHER" id="PTHR30437">
    <property type="entry name" value="TRANSCRIPTION ELONGATION FACTOR GREA"/>
    <property type="match status" value="1"/>
</dbReference>
<feature type="coiled-coil region" evidence="9">
    <location>
        <begin position="7"/>
        <end position="41"/>
    </location>
</feature>
<dbReference type="SUPFAM" id="SSF54534">
    <property type="entry name" value="FKBP-like"/>
    <property type="match status" value="1"/>
</dbReference>
<dbReference type="Gene3D" id="1.10.287.180">
    <property type="entry name" value="Transcription elongation factor, GreA/GreB, N-terminal domain"/>
    <property type="match status" value="1"/>
</dbReference>
<dbReference type="GO" id="GO:0003677">
    <property type="term" value="F:DNA binding"/>
    <property type="evidence" value="ECO:0007669"/>
    <property type="project" value="UniProtKB-UniRule"/>
</dbReference>
<dbReference type="HAMAP" id="MF_00105">
    <property type="entry name" value="GreA_GreB"/>
    <property type="match status" value="1"/>
</dbReference>
<gene>
    <name evidence="9 13" type="primary">greA</name>
    <name evidence="13" type="ORF">IAB02_06125</name>
</gene>
<proteinExistence type="inferred from homology"/>
<dbReference type="NCBIfam" id="TIGR01462">
    <property type="entry name" value="greA"/>
    <property type="match status" value="1"/>
</dbReference>
<dbReference type="Pfam" id="PF03449">
    <property type="entry name" value="GreA_GreB_N"/>
    <property type="match status" value="1"/>
</dbReference>
<evidence type="ECO:0000256" key="2">
    <source>
        <dbReference type="ARBA" id="ARBA00013729"/>
    </source>
</evidence>
<evidence type="ECO:0000313" key="14">
    <source>
        <dbReference type="Proteomes" id="UP000824072"/>
    </source>
</evidence>
<dbReference type="FunFam" id="1.10.287.180:FF:000001">
    <property type="entry name" value="Transcription elongation factor GreA"/>
    <property type="match status" value="1"/>
</dbReference>
<dbReference type="GO" id="GO:0003746">
    <property type="term" value="F:translation elongation factor activity"/>
    <property type="evidence" value="ECO:0007669"/>
    <property type="project" value="UniProtKB-KW"/>
</dbReference>
<dbReference type="GO" id="GO:0032784">
    <property type="term" value="P:regulation of DNA-templated transcription elongation"/>
    <property type="evidence" value="ECO:0007669"/>
    <property type="project" value="UniProtKB-UniRule"/>
</dbReference>
<dbReference type="InterPro" id="IPR036953">
    <property type="entry name" value="GreA/GreB_C_sf"/>
</dbReference>
<dbReference type="GO" id="GO:0070063">
    <property type="term" value="F:RNA polymerase binding"/>
    <property type="evidence" value="ECO:0007669"/>
    <property type="project" value="InterPro"/>
</dbReference>
<evidence type="ECO:0000256" key="10">
    <source>
        <dbReference type="RuleBase" id="RU000556"/>
    </source>
</evidence>
<protein>
    <recommendedName>
        <fullName evidence="2 9">Transcription elongation factor GreA</fullName>
    </recommendedName>
    <alternativeName>
        <fullName evidence="8 9">Transcript cleavage factor GreA</fullName>
    </alternativeName>
</protein>
<dbReference type="Gene3D" id="3.10.50.30">
    <property type="entry name" value="Transcription elongation factor, GreA/GreB, C-terminal domain"/>
    <property type="match status" value="1"/>
</dbReference>
<evidence type="ECO:0000256" key="3">
    <source>
        <dbReference type="ARBA" id="ARBA00023015"/>
    </source>
</evidence>
<comment type="caution">
    <text evidence="13">The sequence shown here is derived from an EMBL/GenBank/DDBJ whole genome shotgun (WGS) entry which is preliminary data.</text>
</comment>
<feature type="domain" description="Transcription elongation factor GreA/GreB N-terminal" evidence="12">
    <location>
        <begin position="9"/>
        <end position="74"/>
    </location>
</feature>
<dbReference type="NCBIfam" id="NF001263">
    <property type="entry name" value="PRK00226.1-4"/>
    <property type="match status" value="1"/>
</dbReference>
<dbReference type="InterPro" id="IPR018151">
    <property type="entry name" value="TF_GreA/GreB_CS"/>
</dbReference>
<dbReference type="FunFam" id="3.10.50.30:FF:000001">
    <property type="entry name" value="Transcription elongation factor GreA"/>
    <property type="match status" value="1"/>
</dbReference>
<keyword evidence="6 9" id="KW-0804">Transcription</keyword>
<dbReference type="AlphaFoldDB" id="A0A9D1IDZ6"/>
<keyword evidence="13" id="KW-0648">Protein biosynthesis</keyword>
<evidence type="ECO:0000313" key="13">
    <source>
        <dbReference type="EMBL" id="HIU34124.1"/>
    </source>
</evidence>
<dbReference type="EMBL" id="DVMU01000136">
    <property type="protein sequence ID" value="HIU34124.1"/>
    <property type="molecule type" value="Genomic_DNA"/>
</dbReference>
<dbReference type="InterPro" id="IPR023459">
    <property type="entry name" value="Tscrpt_elong_fac_GreA/B_fam"/>
</dbReference>
<evidence type="ECO:0000256" key="7">
    <source>
        <dbReference type="ARBA" id="ARBA00024916"/>
    </source>
</evidence>
<keyword evidence="3 9" id="KW-0805">Transcription regulation</keyword>
<evidence type="ECO:0000256" key="1">
    <source>
        <dbReference type="ARBA" id="ARBA00008213"/>
    </source>
</evidence>
<dbReference type="PROSITE" id="PS00830">
    <property type="entry name" value="GREAB_2"/>
    <property type="match status" value="1"/>
</dbReference>
<dbReference type="InterPro" id="IPR001437">
    <property type="entry name" value="Tscrpt_elong_fac_GreA/B_C"/>
</dbReference>
<evidence type="ECO:0000259" key="12">
    <source>
        <dbReference type="Pfam" id="PF03449"/>
    </source>
</evidence>
<comment type="function">
    <text evidence="7 9 10">Necessary for efficient RNA polymerase transcription elongation past template-encoded arresting sites. The arresting sites in DNA have the property of trapping a certain fraction of elongating RNA polymerases that pass through, resulting in locked ternary complexes. Cleavage of the nascent transcript by cleavage factors such as GreA or GreB allows the resumption of elongation from the new 3'terminus. GreA releases sequences of 2 to 3 nucleotides.</text>
</comment>
<reference evidence="13" key="1">
    <citation type="submission" date="2020-10" db="EMBL/GenBank/DDBJ databases">
        <authorList>
            <person name="Gilroy R."/>
        </authorList>
    </citation>
    <scope>NUCLEOTIDE SEQUENCE</scope>
    <source>
        <strain evidence="13">ChiHcec3-11533</strain>
    </source>
</reference>
<evidence type="ECO:0000256" key="5">
    <source>
        <dbReference type="ARBA" id="ARBA00023125"/>
    </source>
</evidence>
<dbReference type="InterPro" id="IPR006359">
    <property type="entry name" value="Tscrpt_elong_fac_GreA"/>
</dbReference>
<keyword evidence="4 9" id="KW-0175">Coiled coil</keyword>
<dbReference type="GO" id="GO:0006354">
    <property type="term" value="P:DNA-templated transcription elongation"/>
    <property type="evidence" value="ECO:0007669"/>
    <property type="project" value="TreeGrafter"/>
</dbReference>
<evidence type="ECO:0000256" key="9">
    <source>
        <dbReference type="HAMAP-Rule" id="MF_00105"/>
    </source>
</evidence>
<accession>A0A9D1IDZ6</accession>
<name>A0A9D1IDZ6_9FIRM</name>
<feature type="domain" description="Transcription elongation factor GreA/GreB C-terminal" evidence="11">
    <location>
        <begin position="83"/>
        <end position="157"/>
    </location>
</feature>
<dbReference type="PROSITE" id="PS00829">
    <property type="entry name" value="GREAB_1"/>
    <property type="match status" value="1"/>
</dbReference>
<comment type="similarity">
    <text evidence="1 9 10">Belongs to the GreA/GreB family.</text>
</comment>
<evidence type="ECO:0000256" key="6">
    <source>
        <dbReference type="ARBA" id="ARBA00023163"/>
    </source>
</evidence>
<dbReference type="PANTHER" id="PTHR30437:SF4">
    <property type="entry name" value="TRANSCRIPTION ELONGATION FACTOR GREA"/>
    <property type="match status" value="1"/>
</dbReference>
<dbReference type="InterPro" id="IPR036805">
    <property type="entry name" value="Tscrpt_elong_fac_GreA/B_N_sf"/>
</dbReference>
<evidence type="ECO:0000256" key="4">
    <source>
        <dbReference type="ARBA" id="ARBA00023054"/>
    </source>
</evidence>
<dbReference type="SUPFAM" id="SSF46557">
    <property type="entry name" value="GreA transcript cleavage protein, N-terminal domain"/>
    <property type="match status" value="1"/>
</dbReference>